<comment type="caution">
    <text evidence="2">The sequence shown here is derived from an EMBL/GenBank/DDBJ whole genome shotgun (WGS) entry which is preliminary data.</text>
</comment>
<dbReference type="AlphaFoldDB" id="A0A1J4RV92"/>
<evidence type="ECO:0000313" key="2">
    <source>
        <dbReference type="EMBL" id="OIN89925.1"/>
    </source>
</evidence>
<gene>
    <name evidence="2" type="ORF">AUJ59_00405</name>
</gene>
<evidence type="ECO:0008006" key="4">
    <source>
        <dbReference type="Google" id="ProtNLM"/>
    </source>
</evidence>
<proteinExistence type="predicted"/>
<sequence>MIRRKQKFLGSFLIVSLLAFTQPQALDSANLTSVADTLSTSRLSYYGSLNGAHTVGATLLTVNTSGSPSTSTANLFSGDSVWVGDAGTGSTYTVDDILDTDEFQITAGLGSGDVEDDDVIIASRSATHTVTFTTATAIPNGAIRILIPSGANNNNDGIPNHDGFDYGVDTPSLTAPTGGGVTSWETATATASAGTGCTAGNHCFEARYNGTNTATTALTFTIGGANKLINPAPGASHTAGTADTYTVTVQHLKDRLQDYAVVDSTTIKIAVIESVRVTATVDPSLTFTVAGAASGATRCGTTTDVTTTATAVPFGSVSLAAYNDASQTLSAVTNAAGGYAVTMISDDQLSVGGDHSTEIVNTDCDSENCTDTTSGEWSTENDVSGFGFSIQNVDASTVPFEYSTATGNCTGTYCARMIPSTATASETPDDTDTALSIMSKTTIPTTTEDMYVCYRLTVATTQTAGDYENNITYVATATF</sequence>
<keyword evidence="1" id="KW-0732">Signal</keyword>
<dbReference type="Proteomes" id="UP000183144">
    <property type="component" value="Unassembled WGS sequence"/>
</dbReference>
<feature type="chain" id="PRO_5012317453" description="Bacterial Ig-like domain-containing protein" evidence="1">
    <location>
        <begin position="26"/>
        <end position="479"/>
    </location>
</feature>
<evidence type="ECO:0000313" key="3">
    <source>
        <dbReference type="Proteomes" id="UP000183144"/>
    </source>
</evidence>
<dbReference type="EMBL" id="MNUI01000009">
    <property type="protein sequence ID" value="OIN89925.1"/>
    <property type="molecule type" value="Genomic_DNA"/>
</dbReference>
<reference evidence="2 3" key="1">
    <citation type="journal article" date="2016" name="Environ. Microbiol.">
        <title>Genomic resolution of a cold subsurface aquifer community provides metabolic insights for novel microbes adapted to high CO concentrations.</title>
        <authorList>
            <person name="Probst A.J."/>
            <person name="Castelle C.J."/>
            <person name="Singh A."/>
            <person name="Brown C.T."/>
            <person name="Anantharaman K."/>
            <person name="Sharon I."/>
            <person name="Hug L.A."/>
            <person name="Burstein D."/>
            <person name="Emerson J.B."/>
            <person name="Thomas B.C."/>
            <person name="Banfield J.F."/>
        </authorList>
    </citation>
    <scope>NUCLEOTIDE SEQUENCE [LARGE SCALE GENOMIC DNA]</scope>
    <source>
        <strain evidence="2">CG1_02_47_37</strain>
    </source>
</reference>
<dbReference type="STRING" id="1805034.AUJ59_00405"/>
<accession>A0A1J4RV92</accession>
<protein>
    <recommendedName>
        <fullName evidence="4">Bacterial Ig-like domain-containing protein</fullName>
    </recommendedName>
</protein>
<name>A0A1J4RV92_9BACT</name>
<feature type="signal peptide" evidence="1">
    <location>
        <begin position="1"/>
        <end position="25"/>
    </location>
</feature>
<organism evidence="2 3">
    <name type="scientific">Candidatus Beckwithbacteria bacterium CG1_02_47_37</name>
    <dbReference type="NCBI Taxonomy" id="1805034"/>
    <lineage>
        <taxon>Bacteria</taxon>
        <taxon>Candidatus Beckwithiibacteriota</taxon>
    </lineage>
</organism>
<evidence type="ECO:0000256" key="1">
    <source>
        <dbReference type="SAM" id="SignalP"/>
    </source>
</evidence>